<dbReference type="Gene3D" id="1.10.3720.10">
    <property type="entry name" value="MetI-like"/>
    <property type="match status" value="1"/>
</dbReference>
<keyword evidence="2 7" id="KW-0813">Transport</keyword>
<feature type="transmembrane region" description="Helical" evidence="7">
    <location>
        <begin position="241"/>
        <end position="263"/>
    </location>
</feature>
<evidence type="ECO:0000256" key="6">
    <source>
        <dbReference type="ARBA" id="ARBA00023136"/>
    </source>
</evidence>
<feature type="transmembrane region" description="Helical" evidence="7">
    <location>
        <begin position="105"/>
        <end position="125"/>
    </location>
</feature>
<feature type="transmembrane region" description="Helical" evidence="7">
    <location>
        <begin position="283"/>
        <end position="309"/>
    </location>
</feature>
<protein>
    <submittedName>
        <fullName evidence="9">ABC transporter permease</fullName>
    </submittedName>
</protein>
<evidence type="ECO:0000256" key="3">
    <source>
        <dbReference type="ARBA" id="ARBA00022475"/>
    </source>
</evidence>
<dbReference type="Proteomes" id="UP000250434">
    <property type="component" value="Chromosome"/>
</dbReference>
<feature type="domain" description="ABC transmembrane type-1" evidence="8">
    <location>
        <begin position="97"/>
        <end position="306"/>
    </location>
</feature>
<dbReference type="AlphaFoldDB" id="A0A344L1D7"/>
<evidence type="ECO:0000256" key="4">
    <source>
        <dbReference type="ARBA" id="ARBA00022692"/>
    </source>
</evidence>
<proteinExistence type="inferred from homology"/>
<feature type="transmembrane region" description="Helical" evidence="7">
    <location>
        <begin position="9"/>
        <end position="30"/>
    </location>
</feature>
<dbReference type="RefSeq" id="WP_113691124.1">
    <property type="nucleotide sequence ID" value="NZ_CP015163.1"/>
</dbReference>
<dbReference type="GO" id="GO:0055085">
    <property type="term" value="P:transmembrane transport"/>
    <property type="evidence" value="ECO:0007669"/>
    <property type="project" value="InterPro"/>
</dbReference>
<dbReference type="Pfam" id="PF00528">
    <property type="entry name" value="BPD_transp_1"/>
    <property type="match status" value="1"/>
</dbReference>
<dbReference type="EMBL" id="CP015163">
    <property type="protein sequence ID" value="AXB41861.1"/>
    <property type="molecule type" value="Genomic_DNA"/>
</dbReference>
<reference evidence="9 10" key="1">
    <citation type="submission" date="2016-04" db="EMBL/GenBank/DDBJ databases">
        <title>Complete genome sequence and analysis of deep-sea sediment isolate, Amycolatopsis sp. WP1.</title>
        <authorList>
            <person name="Wang H."/>
            <person name="Chen S."/>
            <person name="Wu Q."/>
        </authorList>
    </citation>
    <scope>NUCLEOTIDE SEQUENCE [LARGE SCALE GENOMIC DNA]</scope>
    <source>
        <strain evidence="9 10">WP1</strain>
    </source>
</reference>
<dbReference type="PROSITE" id="PS50928">
    <property type="entry name" value="ABC_TM1"/>
    <property type="match status" value="1"/>
</dbReference>
<dbReference type="Pfam" id="PF19300">
    <property type="entry name" value="BPD_transp_1_N"/>
    <property type="match status" value="1"/>
</dbReference>
<gene>
    <name evidence="9" type="ORF">A4R43_04400</name>
</gene>
<keyword evidence="3" id="KW-1003">Cell membrane</keyword>
<comment type="similarity">
    <text evidence="7">Belongs to the binding-protein-dependent transport system permease family.</text>
</comment>
<keyword evidence="6 7" id="KW-0472">Membrane</keyword>
<dbReference type="GO" id="GO:0005886">
    <property type="term" value="C:plasma membrane"/>
    <property type="evidence" value="ECO:0007669"/>
    <property type="project" value="UniProtKB-SubCell"/>
</dbReference>
<organism evidence="9 10">
    <name type="scientific">Amycolatopsis albispora</name>
    <dbReference type="NCBI Taxonomy" id="1804986"/>
    <lineage>
        <taxon>Bacteria</taxon>
        <taxon>Bacillati</taxon>
        <taxon>Actinomycetota</taxon>
        <taxon>Actinomycetes</taxon>
        <taxon>Pseudonocardiales</taxon>
        <taxon>Pseudonocardiaceae</taxon>
        <taxon>Amycolatopsis</taxon>
    </lineage>
</organism>
<evidence type="ECO:0000256" key="1">
    <source>
        <dbReference type="ARBA" id="ARBA00004651"/>
    </source>
</evidence>
<feature type="transmembrane region" description="Helical" evidence="7">
    <location>
        <begin position="137"/>
        <end position="159"/>
    </location>
</feature>
<evidence type="ECO:0000256" key="5">
    <source>
        <dbReference type="ARBA" id="ARBA00022989"/>
    </source>
</evidence>
<dbReference type="InterPro" id="IPR035906">
    <property type="entry name" value="MetI-like_sf"/>
</dbReference>
<evidence type="ECO:0000256" key="2">
    <source>
        <dbReference type="ARBA" id="ARBA00022448"/>
    </source>
</evidence>
<keyword evidence="4 7" id="KW-0812">Transmembrane</keyword>
<evidence type="ECO:0000313" key="10">
    <source>
        <dbReference type="Proteomes" id="UP000250434"/>
    </source>
</evidence>
<dbReference type="CDD" id="cd06261">
    <property type="entry name" value="TM_PBP2"/>
    <property type="match status" value="1"/>
</dbReference>
<accession>A0A344L1D7</accession>
<dbReference type="OrthoDB" id="9778910at2"/>
<feature type="transmembrane region" description="Helical" evidence="7">
    <location>
        <begin position="179"/>
        <end position="199"/>
    </location>
</feature>
<dbReference type="PANTHER" id="PTHR43163:SF6">
    <property type="entry name" value="DIPEPTIDE TRANSPORT SYSTEM PERMEASE PROTEIN DPPB-RELATED"/>
    <property type="match status" value="1"/>
</dbReference>
<dbReference type="InterPro" id="IPR045621">
    <property type="entry name" value="BPD_transp_1_N"/>
</dbReference>
<evidence type="ECO:0000313" key="9">
    <source>
        <dbReference type="EMBL" id="AXB41861.1"/>
    </source>
</evidence>
<dbReference type="SUPFAM" id="SSF161098">
    <property type="entry name" value="MetI-like"/>
    <property type="match status" value="1"/>
</dbReference>
<evidence type="ECO:0000259" key="8">
    <source>
        <dbReference type="PROSITE" id="PS50928"/>
    </source>
</evidence>
<comment type="subcellular location">
    <subcellularLocation>
        <location evidence="1 7">Cell membrane</location>
        <topology evidence="1 7">Multi-pass membrane protein</topology>
    </subcellularLocation>
</comment>
<keyword evidence="5 7" id="KW-1133">Transmembrane helix</keyword>
<dbReference type="KEGG" id="aab:A4R43_04400"/>
<evidence type="ECO:0000256" key="7">
    <source>
        <dbReference type="RuleBase" id="RU363032"/>
    </source>
</evidence>
<dbReference type="InterPro" id="IPR000515">
    <property type="entry name" value="MetI-like"/>
</dbReference>
<name>A0A344L1D7_9PSEU</name>
<dbReference type="PANTHER" id="PTHR43163">
    <property type="entry name" value="DIPEPTIDE TRANSPORT SYSTEM PERMEASE PROTEIN DPPB-RELATED"/>
    <property type="match status" value="1"/>
</dbReference>
<keyword evidence="10" id="KW-1185">Reference proteome</keyword>
<sequence>MAGYLLRRLAASAVMLLGVSVLIFVVLRLLPGDPTVARVGAAQNIDPAALAALREELGLNDPIPVQYWAWITAIFGGELGRSYFSQFDVTVLIGQRLGPTLELSAAGLVLAVLLAVVLAVLPTVVRSRWPGRLVGAYTVAGMAAPPFVFGIVLLAIFSVKLGVLPQQGYVPLAEDPVGNLRTLVLPALTLGICLSAPLIRHLRSALSEVESTAHVRTATGKGIGRRAVVLRHVLPNAMLPALTSLGVTAGGVLSGAVVVEYVFNWPGLGSLIVDSVFKRDYAVIQGTVLLLAAAFVVVNLAVDLLYGVLDPRLRVGRVRR</sequence>